<dbReference type="Proteomes" id="UP001620626">
    <property type="component" value="Unassembled WGS sequence"/>
</dbReference>
<evidence type="ECO:0000256" key="1">
    <source>
        <dbReference type="SAM" id="MobiDB-lite"/>
    </source>
</evidence>
<feature type="region of interest" description="Disordered" evidence="1">
    <location>
        <begin position="303"/>
        <end position="322"/>
    </location>
</feature>
<sequence length="352" mass="39697">MEPHFSTKHFVHHVEQLGKRLFTVTYDLKIPSPNFAPGDLFGHLLAQNKRPLPFYKEVRVKFEFVRDETRKFDAKLVALRIENALKTGENLDDSLLGAGANNSADDVVTTNCDHVMRNASMVELSKLITAESRMTEEMRSLVRARNFESPMPLNLTNIPMKFRCSTKNYELKKQVSINYSHQIEALNEQQRHEYRQLFASLASSFSCADDTFVQLSFIRANVFAPVHQPSQFSRPFQKSHSCDSKMMALTPTTFSDIGSIHHRQPVATSNVSPLRASPFALVPAQLKTMHNARILTWRPAAGPLADRGQRSNNTSNSNNMNANSYTAWHIVPTIVTITTTTMDGISARTDNN</sequence>
<evidence type="ECO:0000313" key="3">
    <source>
        <dbReference type="Proteomes" id="UP001620626"/>
    </source>
</evidence>
<dbReference type="EMBL" id="JBICBT010000104">
    <property type="protein sequence ID" value="KAL3123330.1"/>
    <property type="molecule type" value="Genomic_DNA"/>
</dbReference>
<gene>
    <name evidence="2" type="ORF">niasHT_006028</name>
</gene>
<keyword evidence="3" id="KW-1185">Reference proteome</keyword>
<reference evidence="2 3" key="1">
    <citation type="submission" date="2024-10" db="EMBL/GenBank/DDBJ databases">
        <authorList>
            <person name="Kim D."/>
        </authorList>
    </citation>
    <scope>NUCLEOTIDE SEQUENCE [LARGE SCALE GENOMIC DNA]</scope>
    <source>
        <strain evidence="2">BH-2024</strain>
    </source>
</reference>
<organism evidence="2 3">
    <name type="scientific">Heterodera trifolii</name>
    <dbReference type="NCBI Taxonomy" id="157864"/>
    <lineage>
        <taxon>Eukaryota</taxon>
        <taxon>Metazoa</taxon>
        <taxon>Ecdysozoa</taxon>
        <taxon>Nematoda</taxon>
        <taxon>Chromadorea</taxon>
        <taxon>Rhabditida</taxon>
        <taxon>Tylenchina</taxon>
        <taxon>Tylenchomorpha</taxon>
        <taxon>Tylenchoidea</taxon>
        <taxon>Heteroderidae</taxon>
        <taxon>Heteroderinae</taxon>
        <taxon>Heterodera</taxon>
    </lineage>
</organism>
<evidence type="ECO:0000313" key="2">
    <source>
        <dbReference type="EMBL" id="KAL3123330.1"/>
    </source>
</evidence>
<protein>
    <submittedName>
        <fullName evidence="2">Uncharacterized protein</fullName>
    </submittedName>
</protein>
<proteinExistence type="predicted"/>
<accession>A0ABD2M725</accession>
<name>A0ABD2M725_9BILA</name>
<dbReference type="AlphaFoldDB" id="A0ABD2M725"/>
<comment type="caution">
    <text evidence="2">The sequence shown here is derived from an EMBL/GenBank/DDBJ whole genome shotgun (WGS) entry which is preliminary data.</text>
</comment>
<feature type="compositionally biased region" description="Low complexity" evidence="1">
    <location>
        <begin position="311"/>
        <end position="322"/>
    </location>
</feature>